<dbReference type="NCBIfam" id="TIGR04183">
    <property type="entry name" value="Por_Secre_tail"/>
    <property type="match status" value="1"/>
</dbReference>
<dbReference type="InterPro" id="IPR026444">
    <property type="entry name" value="Secre_tail"/>
</dbReference>
<dbReference type="Proteomes" id="UP000253951">
    <property type="component" value="Chromosome"/>
</dbReference>
<feature type="domain" description="Secretion system C-terminal sorting" evidence="3">
    <location>
        <begin position="368"/>
        <end position="436"/>
    </location>
</feature>
<dbReference type="KEGG" id="fat:DVK85_08280"/>
<keyword evidence="1 2" id="KW-0732">Signal</keyword>
<dbReference type="OrthoDB" id="5381604at2"/>
<gene>
    <name evidence="4" type="ORF">DVK85_08280</name>
</gene>
<feature type="signal peptide" evidence="2">
    <location>
        <begin position="1"/>
        <end position="19"/>
    </location>
</feature>
<evidence type="ECO:0000259" key="3">
    <source>
        <dbReference type="Pfam" id="PF18962"/>
    </source>
</evidence>
<dbReference type="RefSeq" id="WP_114677993.1">
    <property type="nucleotide sequence ID" value="NZ_CP031188.1"/>
</dbReference>
<dbReference type="Pfam" id="PF18962">
    <property type="entry name" value="Por_Secre_tail"/>
    <property type="match status" value="1"/>
</dbReference>
<dbReference type="EMBL" id="CP031188">
    <property type="protein sequence ID" value="AXG74235.1"/>
    <property type="molecule type" value="Genomic_DNA"/>
</dbReference>
<evidence type="ECO:0000313" key="4">
    <source>
        <dbReference type="EMBL" id="AXG74235.1"/>
    </source>
</evidence>
<evidence type="ECO:0000256" key="2">
    <source>
        <dbReference type="SAM" id="SignalP"/>
    </source>
</evidence>
<keyword evidence="5" id="KW-1185">Reference proteome</keyword>
<evidence type="ECO:0000313" key="5">
    <source>
        <dbReference type="Proteomes" id="UP000253951"/>
    </source>
</evidence>
<evidence type="ECO:0000256" key="1">
    <source>
        <dbReference type="ARBA" id="ARBA00022729"/>
    </source>
</evidence>
<organism evidence="4 5">
    <name type="scientific">Flavobacterium arcticum</name>
    <dbReference type="NCBI Taxonomy" id="1784713"/>
    <lineage>
        <taxon>Bacteria</taxon>
        <taxon>Pseudomonadati</taxon>
        <taxon>Bacteroidota</taxon>
        <taxon>Flavobacteriia</taxon>
        <taxon>Flavobacteriales</taxon>
        <taxon>Flavobacteriaceae</taxon>
        <taxon>Flavobacterium</taxon>
    </lineage>
</organism>
<sequence length="438" mass="47607">MKKIYSILPLLFATVITNAQQTINFETSGAGLDYTWNVFENDTNPVLGFVANPNMSGINTSSTVAEFTALETGMPWAGCETSHDIGMDDFVLTADNSTITIMVYKSVISDVGIKLVTPSGAAQGEMKIPNTLINEWEELTFDLSFLIGAFAEPFDQIVVFPDFSGNPRTYGTVAYFDNISFGVDDGGTDEPMVAAPDPTVDEAQVMSMFSGVYTDVTVDTWLTEWSSGGLVEVQIEGNDTKKYTNLSYAGIETVAMQIDATDMTHFNLNVWSSDFTQLRIKLVDFGADGAYDGGDDTEHEVVYDNPTQGEWLSYSIPLSDFTGLVNKDHIAQLIISSNGTSTVFIDNVYFHTTTTAATDSFTASNFTMYPNPATQMVNLNSASNIETVTIHNLLGQEVMKVTPNANATTVNVAQLQNGIYVINAVIDGKVATQKLIKN</sequence>
<feature type="chain" id="PRO_5016789760" evidence="2">
    <location>
        <begin position="20"/>
        <end position="438"/>
    </location>
</feature>
<protein>
    <submittedName>
        <fullName evidence="4">T9SS C-terminal target domain-containing protein</fullName>
    </submittedName>
</protein>
<dbReference type="Gene3D" id="2.60.120.430">
    <property type="entry name" value="Galactose-binding lectin"/>
    <property type="match status" value="1"/>
</dbReference>
<reference evidence="4 5" key="1">
    <citation type="submission" date="2018-07" db="EMBL/GenBank/DDBJ databases">
        <title>Complete genome sequence of Flavobacterium arcticum type strain SM1502T.</title>
        <authorList>
            <person name="Li Y."/>
            <person name="Li D.-D."/>
        </authorList>
    </citation>
    <scope>NUCLEOTIDE SEQUENCE [LARGE SCALE GENOMIC DNA]</scope>
    <source>
        <strain evidence="4 5">SM1502</strain>
    </source>
</reference>
<name>A0A345HCC5_9FLAO</name>
<accession>A0A345HCC5</accession>
<proteinExistence type="predicted"/>
<dbReference type="AlphaFoldDB" id="A0A345HCC5"/>